<dbReference type="PATRIC" id="fig|1319815.3.peg.1116"/>
<evidence type="ECO:0000313" key="10">
    <source>
        <dbReference type="EMBL" id="ERT68918.1"/>
    </source>
</evidence>
<keyword evidence="4" id="KW-0067">ATP-binding</keyword>
<evidence type="ECO:0000256" key="2">
    <source>
        <dbReference type="ARBA" id="ARBA00022801"/>
    </source>
</evidence>
<protein>
    <recommendedName>
        <fullName evidence="12">DEAD/DEAH box helicase</fullName>
    </recommendedName>
</protein>
<feature type="domain" description="Helicase ATP-binding" evidence="7">
    <location>
        <begin position="43"/>
        <end position="212"/>
    </location>
</feature>
<dbReference type="InterPro" id="IPR027417">
    <property type="entry name" value="P-loop_NTPase"/>
</dbReference>
<evidence type="ECO:0000259" key="9">
    <source>
        <dbReference type="PROSITE" id="PS51195"/>
    </source>
</evidence>
<dbReference type="InterPro" id="IPR044742">
    <property type="entry name" value="DEAD/DEAH_RhlB"/>
</dbReference>
<evidence type="ECO:0000259" key="7">
    <source>
        <dbReference type="PROSITE" id="PS51192"/>
    </source>
</evidence>
<comment type="similarity">
    <text evidence="5">Belongs to the DEAD box helicase family.</text>
</comment>
<accession>U7VDN5</accession>
<dbReference type="InterPro" id="IPR014014">
    <property type="entry name" value="RNA_helicase_DEAD_Q_motif"/>
</dbReference>
<dbReference type="GO" id="GO:0005524">
    <property type="term" value="F:ATP binding"/>
    <property type="evidence" value="ECO:0007669"/>
    <property type="project" value="UniProtKB-KW"/>
</dbReference>
<dbReference type="InterPro" id="IPR014001">
    <property type="entry name" value="Helicase_ATP-bd"/>
</dbReference>
<dbReference type="InterPro" id="IPR011545">
    <property type="entry name" value="DEAD/DEAH_box_helicase_dom"/>
</dbReference>
<dbReference type="eggNOG" id="COG0513">
    <property type="taxonomic scope" value="Bacteria"/>
</dbReference>
<comment type="caution">
    <text evidence="10">The sequence shown here is derived from an EMBL/GenBank/DDBJ whole genome shotgun (WGS) entry which is preliminary data.</text>
</comment>
<sequence>MNKVKIEGEYVNNFNNLNVNKNIIELLSKMGIKEPTDIQKEGIPPILNGKDVIAQAATGSGKTLAFIIPIIQNLGGNGKLPQSLIITPTRELAIQIAEECEKINYDNKKIMLAYGGREIAGQIETLKSGVDIVIGTPGRLVDLIERKAIDLSKIKTLVLDEVDQILMMGFRNEIDKVIEVCSRKRQTLCFSATIDSTVKKIAYRITKEPLNIVIESKENKLANINQHIIKTSDRRKLDTLCSLLNDTNPFMGIIFCRTKVRVDSLEEELSSRGYSCQKLHSDIPQAKREKIMKAFKDVEFQFLVATDVAARGVDITGVTHIFNYDITEDVESYIHRIGRTGRAGEKGESYLFVTDRNESMLKDIENTIGFSIPEMEIEFAQGVMSTLELPKKKYNKKINARTKNIEEQKKRYRR</sequence>
<dbReference type="Proteomes" id="UP000017081">
    <property type="component" value="Unassembled WGS sequence"/>
</dbReference>
<dbReference type="CDD" id="cd00268">
    <property type="entry name" value="DEADc"/>
    <property type="match status" value="1"/>
</dbReference>
<reference evidence="10 11" key="1">
    <citation type="submission" date="2013-08" db="EMBL/GenBank/DDBJ databases">
        <authorList>
            <person name="Weinstock G."/>
            <person name="Sodergren E."/>
            <person name="Wylie T."/>
            <person name="Fulton L."/>
            <person name="Fulton R."/>
            <person name="Fronick C."/>
            <person name="O'Laughlin M."/>
            <person name="Godfrey J."/>
            <person name="Miner T."/>
            <person name="Herter B."/>
            <person name="Appelbaum E."/>
            <person name="Cordes M."/>
            <person name="Lek S."/>
            <person name="Wollam A."/>
            <person name="Pepin K.H."/>
            <person name="Palsikar V.B."/>
            <person name="Mitreva M."/>
            <person name="Wilson R.K."/>
        </authorList>
    </citation>
    <scope>NUCLEOTIDE SEQUENCE [LARGE SCALE GENOMIC DNA]</scope>
    <source>
        <strain evidence="10 11">ATCC BAA-474</strain>
    </source>
</reference>
<dbReference type="PROSITE" id="PS51195">
    <property type="entry name" value="Q_MOTIF"/>
    <property type="match status" value="1"/>
</dbReference>
<dbReference type="PANTHER" id="PTHR47959">
    <property type="entry name" value="ATP-DEPENDENT RNA HELICASE RHLE-RELATED"/>
    <property type="match status" value="1"/>
</dbReference>
<keyword evidence="1" id="KW-0547">Nucleotide-binding</keyword>
<dbReference type="AlphaFoldDB" id="U7VDN5"/>
<keyword evidence="3" id="KW-0347">Helicase</keyword>
<dbReference type="Pfam" id="PF00270">
    <property type="entry name" value="DEAD"/>
    <property type="match status" value="1"/>
</dbReference>
<evidence type="ECO:0000256" key="4">
    <source>
        <dbReference type="ARBA" id="ARBA00022840"/>
    </source>
</evidence>
<keyword evidence="2" id="KW-0378">Hydrolase</keyword>
<dbReference type="PROSITE" id="PS51194">
    <property type="entry name" value="HELICASE_CTER"/>
    <property type="match status" value="1"/>
</dbReference>
<dbReference type="CDD" id="cd18787">
    <property type="entry name" value="SF2_C_DEAD"/>
    <property type="match status" value="1"/>
</dbReference>
<dbReference type="GO" id="GO:0003724">
    <property type="term" value="F:RNA helicase activity"/>
    <property type="evidence" value="ECO:0007669"/>
    <property type="project" value="InterPro"/>
</dbReference>
<dbReference type="SMART" id="SM00487">
    <property type="entry name" value="DEXDc"/>
    <property type="match status" value="1"/>
</dbReference>
<evidence type="ECO:0000259" key="8">
    <source>
        <dbReference type="PROSITE" id="PS51194"/>
    </source>
</evidence>
<dbReference type="GO" id="GO:0003676">
    <property type="term" value="F:nucleic acid binding"/>
    <property type="evidence" value="ECO:0007669"/>
    <property type="project" value="InterPro"/>
</dbReference>
<dbReference type="PANTHER" id="PTHR47959:SF1">
    <property type="entry name" value="ATP-DEPENDENT RNA HELICASE DBPA"/>
    <property type="match status" value="1"/>
</dbReference>
<dbReference type="GO" id="GO:0005829">
    <property type="term" value="C:cytosol"/>
    <property type="evidence" value="ECO:0007669"/>
    <property type="project" value="TreeGrafter"/>
</dbReference>
<dbReference type="PROSITE" id="PS51192">
    <property type="entry name" value="HELICASE_ATP_BIND_1"/>
    <property type="match status" value="1"/>
</dbReference>
<evidence type="ECO:0008006" key="12">
    <source>
        <dbReference type="Google" id="ProtNLM"/>
    </source>
</evidence>
<dbReference type="GO" id="GO:0016787">
    <property type="term" value="F:hydrolase activity"/>
    <property type="evidence" value="ECO:0007669"/>
    <property type="project" value="UniProtKB-KW"/>
</dbReference>
<organism evidence="10 11">
    <name type="scientific">Cetobacterium somerae ATCC BAA-474</name>
    <dbReference type="NCBI Taxonomy" id="1319815"/>
    <lineage>
        <taxon>Bacteria</taxon>
        <taxon>Fusobacteriati</taxon>
        <taxon>Fusobacteriota</taxon>
        <taxon>Fusobacteriia</taxon>
        <taxon>Fusobacteriales</taxon>
        <taxon>Fusobacteriaceae</taxon>
        <taxon>Cetobacterium</taxon>
    </lineage>
</organism>
<dbReference type="HOGENOM" id="CLU_003041_28_3_0"/>
<dbReference type="Gene3D" id="3.40.50.300">
    <property type="entry name" value="P-loop containing nucleotide triphosphate hydrolases"/>
    <property type="match status" value="2"/>
</dbReference>
<dbReference type="Pfam" id="PF00271">
    <property type="entry name" value="Helicase_C"/>
    <property type="match status" value="1"/>
</dbReference>
<dbReference type="SMART" id="SM00490">
    <property type="entry name" value="HELICc"/>
    <property type="match status" value="1"/>
</dbReference>
<dbReference type="InterPro" id="IPR001650">
    <property type="entry name" value="Helicase_C-like"/>
</dbReference>
<dbReference type="STRING" id="1319815.HMPREF0202_01161"/>
<evidence type="ECO:0000256" key="6">
    <source>
        <dbReference type="PROSITE-ProRule" id="PRU00552"/>
    </source>
</evidence>
<feature type="short sequence motif" description="Q motif" evidence="6">
    <location>
        <begin position="12"/>
        <end position="40"/>
    </location>
</feature>
<keyword evidence="11" id="KW-1185">Reference proteome</keyword>
<evidence type="ECO:0000256" key="5">
    <source>
        <dbReference type="ARBA" id="ARBA00038437"/>
    </source>
</evidence>
<dbReference type="InterPro" id="IPR050079">
    <property type="entry name" value="DEAD_box_RNA_helicase"/>
</dbReference>
<evidence type="ECO:0000256" key="1">
    <source>
        <dbReference type="ARBA" id="ARBA00022741"/>
    </source>
</evidence>
<feature type="domain" description="Helicase C-terminal" evidence="8">
    <location>
        <begin position="223"/>
        <end position="383"/>
    </location>
</feature>
<name>U7VDN5_9FUSO</name>
<dbReference type="EMBL" id="AXZF01000041">
    <property type="protein sequence ID" value="ERT68918.1"/>
    <property type="molecule type" value="Genomic_DNA"/>
</dbReference>
<proteinExistence type="inferred from homology"/>
<feature type="domain" description="DEAD-box RNA helicase Q" evidence="9">
    <location>
        <begin position="12"/>
        <end position="40"/>
    </location>
</feature>
<evidence type="ECO:0000313" key="11">
    <source>
        <dbReference type="Proteomes" id="UP000017081"/>
    </source>
</evidence>
<evidence type="ECO:0000256" key="3">
    <source>
        <dbReference type="ARBA" id="ARBA00022806"/>
    </source>
</evidence>
<gene>
    <name evidence="10" type="ORF">HMPREF0202_01161</name>
</gene>
<dbReference type="SUPFAM" id="SSF52540">
    <property type="entry name" value="P-loop containing nucleoside triphosphate hydrolases"/>
    <property type="match status" value="1"/>
</dbReference>